<feature type="domain" description="Death" evidence="1">
    <location>
        <begin position="170"/>
        <end position="227"/>
    </location>
</feature>
<organism evidence="2 3">
    <name type="scientific">Rickettsia felis str. Pedreira</name>
    <dbReference type="NCBI Taxonomy" id="1359196"/>
    <lineage>
        <taxon>Bacteria</taxon>
        <taxon>Pseudomonadati</taxon>
        <taxon>Pseudomonadota</taxon>
        <taxon>Alphaproteobacteria</taxon>
        <taxon>Rickettsiales</taxon>
        <taxon>Rickettsiaceae</taxon>
        <taxon>Rickettsieae</taxon>
        <taxon>Rickettsia</taxon>
        <taxon>spotted fever group</taxon>
    </lineage>
</organism>
<dbReference type="AlphaFoldDB" id="A0A0F3MQW9"/>
<reference evidence="2 3" key="1">
    <citation type="submission" date="2015-01" db="EMBL/GenBank/DDBJ databases">
        <title>Genome Sequencing of Rickettsiales.</title>
        <authorList>
            <person name="Daugherty S.C."/>
            <person name="Su Q."/>
            <person name="Abolude K."/>
            <person name="Beier-Sexton M."/>
            <person name="Carlyon J.A."/>
            <person name="Carter R."/>
            <person name="Day N.P."/>
            <person name="Dumler S.J."/>
            <person name="Dyachenko V."/>
            <person name="Godinez A."/>
            <person name="Kurtti T.J."/>
            <person name="Lichay M."/>
            <person name="Mullins K.E."/>
            <person name="Ott S."/>
            <person name="Pappas-Brown V."/>
            <person name="Paris D.H."/>
            <person name="Patel P."/>
            <person name="Richards A.L."/>
            <person name="Sadzewicz L."/>
            <person name="Sears K."/>
            <person name="Seidman D."/>
            <person name="Sengamalay N."/>
            <person name="Stenos J."/>
            <person name="Tallon L.J."/>
            <person name="Vincent G."/>
            <person name="Fraser C.M."/>
            <person name="Munderloh U."/>
            <person name="Dunning-Hotopp J.C."/>
        </authorList>
    </citation>
    <scope>NUCLEOTIDE SEQUENCE [LARGE SCALE GENOMIC DNA]</scope>
    <source>
        <strain evidence="2 3">Pedreira</strain>
    </source>
</reference>
<proteinExistence type="predicted"/>
<dbReference type="PATRIC" id="fig|1359196.3.peg.201"/>
<dbReference type="RefSeq" id="WP_011270935.1">
    <property type="nucleotide sequence ID" value="NZ_LANQ01000001.1"/>
</dbReference>
<evidence type="ECO:0000313" key="3">
    <source>
        <dbReference type="Proteomes" id="UP000033475"/>
    </source>
</evidence>
<evidence type="ECO:0000313" key="2">
    <source>
        <dbReference type="EMBL" id="KJV57847.1"/>
    </source>
</evidence>
<evidence type="ECO:0000259" key="1">
    <source>
        <dbReference type="PROSITE" id="PS50017"/>
    </source>
</evidence>
<sequence length="290" mass="32589">MSKLKTFLASINVNKLIEELKKDPATLNINDEVLPNHLEDLLETLKGDDTVKTLKIESSVWNSASLLSHNGITEESKIELLKAIPKMNLNALGLTGLTLNNSNIDIFCEAIKHSKINELEFFLGREISDESKAKLFTSIKNNKALLNCLVTGPNDMSSQEKQEKKAWTSQINERTDKNQSILEEVAQVLKDWSETPNDLHKGTIHSYLKLYQKLNKDSVIEELEKLKVTDANFILENADKHINEHFFEMVGIAKEVYADGLFVPTDIISYIASCIGDLSNIINKSSDIES</sequence>
<dbReference type="PROSITE" id="PS50017">
    <property type="entry name" value="DEATH_DOMAIN"/>
    <property type="match status" value="1"/>
</dbReference>
<gene>
    <name evidence="2" type="ORF">RFEPED_0214</name>
</gene>
<dbReference type="EMBL" id="LANQ01000001">
    <property type="protein sequence ID" value="KJV57847.1"/>
    <property type="molecule type" value="Genomic_DNA"/>
</dbReference>
<dbReference type="Proteomes" id="UP000033475">
    <property type="component" value="Unassembled WGS sequence"/>
</dbReference>
<comment type="caution">
    <text evidence="2">The sequence shown here is derived from an EMBL/GenBank/DDBJ whole genome shotgun (WGS) entry which is preliminary data.</text>
</comment>
<protein>
    <recommendedName>
        <fullName evidence="1">Death domain-containing protein</fullName>
    </recommendedName>
</protein>
<accession>A0A0F3MQW9</accession>
<name>A0A0F3MQW9_RICFI</name>
<dbReference type="InterPro" id="IPR000488">
    <property type="entry name" value="Death_dom"/>
</dbReference>
<dbReference type="GO" id="GO:0007165">
    <property type="term" value="P:signal transduction"/>
    <property type="evidence" value="ECO:0007669"/>
    <property type="project" value="InterPro"/>
</dbReference>